<keyword evidence="2" id="KW-1185">Reference proteome</keyword>
<proteinExistence type="predicted"/>
<dbReference type="Proteomes" id="UP001154282">
    <property type="component" value="Unassembled WGS sequence"/>
</dbReference>
<name>A0AAV0LC11_9ROSI</name>
<sequence>MASSTLPILPYSTIVTNIGKTSKMYKGLLIVLGMPKSCETPMPQM</sequence>
<organism evidence="1 2">
    <name type="scientific">Linum tenue</name>
    <dbReference type="NCBI Taxonomy" id="586396"/>
    <lineage>
        <taxon>Eukaryota</taxon>
        <taxon>Viridiplantae</taxon>
        <taxon>Streptophyta</taxon>
        <taxon>Embryophyta</taxon>
        <taxon>Tracheophyta</taxon>
        <taxon>Spermatophyta</taxon>
        <taxon>Magnoliopsida</taxon>
        <taxon>eudicotyledons</taxon>
        <taxon>Gunneridae</taxon>
        <taxon>Pentapetalae</taxon>
        <taxon>rosids</taxon>
        <taxon>fabids</taxon>
        <taxon>Malpighiales</taxon>
        <taxon>Linaceae</taxon>
        <taxon>Linum</taxon>
    </lineage>
</organism>
<dbReference type="EMBL" id="CAMGYJ010000006">
    <property type="protein sequence ID" value="CAI0431827.1"/>
    <property type="molecule type" value="Genomic_DNA"/>
</dbReference>
<dbReference type="AlphaFoldDB" id="A0AAV0LC11"/>
<evidence type="ECO:0000313" key="1">
    <source>
        <dbReference type="EMBL" id="CAI0431827.1"/>
    </source>
</evidence>
<accession>A0AAV0LC11</accession>
<reference evidence="1" key="1">
    <citation type="submission" date="2022-08" db="EMBL/GenBank/DDBJ databases">
        <authorList>
            <person name="Gutierrez-Valencia J."/>
        </authorList>
    </citation>
    <scope>NUCLEOTIDE SEQUENCE</scope>
</reference>
<gene>
    <name evidence="1" type="ORF">LITE_LOCUS23172</name>
</gene>
<comment type="caution">
    <text evidence="1">The sequence shown here is derived from an EMBL/GenBank/DDBJ whole genome shotgun (WGS) entry which is preliminary data.</text>
</comment>
<protein>
    <submittedName>
        <fullName evidence="1">Uncharacterized protein</fullName>
    </submittedName>
</protein>
<evidence type="ECO:0000313" key="2">
    <source>
        <dbReference type="Proteomes" id="UP001154282"/>
    </source>
</evidence>